<dbReference type="PANTHER" id="PTHR43132">
    <property type="entry name" value="ARSENICAL RESISTANCE OPERON REPRESSOR ARSR-RELATED"/>
    <property type="match status" value="1"/>
</dbReference>
<dbReference type="InterPro" id="IPR001845">
    <property type="entry name" value="HTH_ArsR_DNA-bd_dom"/>
</dbReference>
<keyword evidence="1" id="KW-0805">Transcription regulation</keyword>
<dbReference type="InterPro" id="IPR036388">
    <property type="entry name" value="WH-like_DNA-bd_sf"/>
</dbReference>
<evidence type="ECO:0000259" key="5">
    <source>
        <dbReference type="PROSITE" id="PS50987"/>
    </source>
</evidence>
<proteinExistence type="predicted"/>
<organism evidence="6 7">
    <name type="scientific">Cellulomonas phragmiteti</name>
    <dbReference type="NCBI Taxonomy" id="478780"/>
    <lineage>
        <taxon>Bacteria</taxon>
        <taxon>Bacillati</taxon>
        <taxon>Actinomycetota</taxon>
        <taxon>Actinomycetes</taxon>
        <taxon>Micrococcales</taxon>
        <taxon>Cellulomonadaceae</taxon>
        <taxon>Cellulomonas</taxon>
    </lineage>
</organism>
<feature type="domain" description="HTH arsR-type" evidence="5">
    <location>
        <begin position="6"/>
        <end position="100"/>
    </location>
</feature>
<protein>
    <submittedName>
        <fullName evidence="6">Transcriptional regulator</fullName>
    </submittedName>
</protein>
<dbReference type="SUPFAM" id="SSF46785">
    <property type="entry name" value="Winged helix' DNA-binding domain"/>
    <property type="match status" value="1"/>
</dbReference>
<evidence type="ECO:0000256" key="2">
    <source>
        <dbReference type="ARBA" id="ARBA00023125"/>
    </source>
</evidence>
<evidence type="ECO:0000256" key="3">
    <source>
        <dbReference type="ARBA" id="ARBA00023163"/>
    </source>
</evidence>
<sequence length="113" mass="12219">MLARVHGQPGLHAAAELFKVLGHESRLTLLLLLATEPRTVGALVAATGSTQPLVSQHLRTLRQSGLVTATRHGREVTYRVTDEHVTHVVTDALAHVTEPTPQGRPHGPQEDHP</sequence>
<evidence type="ECO:0000313" key="6">
    <source>
        <dbReference type="EMBL" id="GIG39399.1"/>
    </source>
</evidence>
<keyword evidence="2" id="KW-0238">DNA-binding</keyword>
<evidence type="ECO:0000256" key="1">
    <source>
        <dbReference type="ARBA" id="ARBA00023015"/>
    </source>
</evidence>
<keyword evidence="3" id="KW-0804">Transcription</keyword>
<accession>A0ABQ4DJ73</accession>
<dbReference type="InterPro" id="IPR011991">
    <property type="entry name" value="ArsR-like_HTH"/>
</dbReference>
<name>A0ABQ4DJ73_9CELL</name>
<dbReference type="CDD" id="cd00090">
    <property type="entry name" value="HTH_ARSR"/>
    <property type="match status" value="1"/>
</dbReference>
<dbReference type="NCBIfam" id="NF033788">
    <property type="entry name" value="HTH_metalloreg"/>
    <property type="match status" value="1"/>
</dbReference>
<dbReference type="InterPro" id="IPR036390">
    <property type="entry name" value="WH_DNA-bd_sf"/>
</dbReference>
<dbReference type="InterPro" id="IPR051011">
    <property type="entry name" value="Metal_resp_trans_reg"/>
</dbReference>
<evidence type="ECO:0000256" key="4">
    <source>
        <dbReference type="SAM" id="MobiDB-lite"/>
    </source>
</evidence>
<dbReference type="SMART" id="SM00418">
    <property type="entry name" value="HTH_ARSR"/>
    <property type="match status" value="1"/>
</dbReference>
<dbReference type="Gene3D" id="1.10.10.10">
    <property type="entry name" value="Winged helix-like DNA-binding domain superfamily/Winged helix DNA-binding domain"/>
    <property type="match status" value="1"/>
</dbReference>
<keyword evidence="7" id="KW-1185">Reference proteome</keyword>
<dbReference type="Pfam" id="PF01022">
    <property type="entry name" value="HTH_5"/>
    <property type="match status" value="1"/>
</dbReference>
<dbReference type="EMBL" id="BONP01000005">
    <property type="protein sequence ID" value="GIG39399.1"/>
    <property type="molecule type" value="Genomic_DNA"/>
</dbReference>
<reference evidence="6 7" key="1">
    <citation type="submission" date="2021-01" db="EMBL/GenBank/DDBJ databases">
        <title>Whole genome shotgun sequence of Cellulomonas phragmiteti NBRC 110785.</title>
        <authorList>
            <person name="Komaki H."/>
            <person name="Tamura T."/>
        </authorList>
    </citation>
    <scope>NUCLEOTIDE SEQUENCE [LARGE SCALE GENOMIC DNA]</scope>
    <source>
        <strain evidence="6 7">NBRC 110785</strain>
    </source>
</reference>
<feature type="region of interest" description="Disordered" evidence="4">
    <location>
        <begin position="93"/>
        <end position="113"/>
    </location>
</feature>
<gene>
    <name evidence="6" type="ORF">Cph01nite_11610</name>
</gene>
<dbReference type="PANTHER" id="PTHR43132:SF2">
    <property type="entry name" value="ARSENICAL RESISTANCE OPERON REPRESSOR ARSR-RELATED"/>
    <property type="match status" value="1"/>
</dbReference>
<evidence type="ECO:0000313" key="7">
    <source>
        <dbReference type="Proteomes" id="UP000614741"/>
    </source>
</evidence>
<dbReference type="Proteomes" id="UP000614741">
    <property type="component" value="Unassembled WGS sequence"/>
</dbReference>
<dbReference type="PROSITE" id="PS50987">
    <property type="entry name" value="HTH_ARSR_2"/>
    <property type="match status" value="1"/>
</dbReference>
<comment type="caution">
    <text evidence="6">The sequence shown here is derived from an EMBL/GenBank/DDBJ whole genome shotgun (WGS) entry which is preliminary data.</text>
</comment>